<dbReference type="EMBL" id="CP022753">
    <property type="protein sequence ID" value="ASU83964.1"/>
    <property type="molecule type" value="Genomic_DNA"/>
</dbReference>
<accession>A0A223S749</accession>
<dbReference type="Proteomes" id="UP000215005">
    <property type="component" value="Chromosome"/>
</dbReference>
<dbReference type="PANTHER" id="PTHR34613:SF1">
    <property type="entry name" value="SLL6017 PROTEIN"/>
    <property type="match status" value="1"/>
</dbReference>
<dbReference type="OrthoDB" id="3207839at2"/>
<name>A0A223S749_9ACTN</name>
<evidence type="ECO:0000313" key="1">
    <source>
        <dbReference type="EMBL" id="ASU83964.1"/>
    </source>
</evidence>
<gene>
    <name evidence="1" type="ORF">CDO52_15275</name>
</gene>
<evidence type="ECO:0000313" key="2">
    <source>
        <dbReference type="Proteomes" id="UP000215005"/>
    </source>
</evidence>
<dbReference type="PANTHER" id="PTHR34613">
    <property type="entry name" value="SLL0800 PROTEIN"/>
    <property type="match status" value="1"/>
</dbReference>
<keyword evidence="2" id="KW-1185">Reference proteome</keyword>
<sequence>MRQRFPDTVVLVGPVHQPLHAIVVEIQQEKSESKLRQLPRYAAALWLFLQCPASVLVVCPTQTAAEEYAKPIPTTLPGYVLQSVVVGPDDIPVLTDAEAVIADPQLAVMGIMAHGAQRRVVEAFAAGIRKMDPEVAPRYYEYAYRTAARSARRLLEEIMSSTSWPVYSPFAREHFGRGKEEGRTEEATRLLLRTLEVRAINISDEIRDRITTCTDLEQIETWLDRALIVERADDIFVPEEPQL</sequence>
<organism evidence="1 2">
    <name type="scientific">Nocardiopsis gilva YIM 90087</name>
    <dbReference type="NCBI Taxonomy" id="1235441"/>
    <lineage>
        <taxon>Bacteria</taxon>
        <taxon>Bacillati</taxon>
        <taxon>Actinomycetota</taxon>
        <taxon>Actinomycetes</taxon>
        <taxon>Streptosporangiales</taxon>
        <taxon>Nocardiopsidaceae</taxon>
        <taxon>Nocardiopsis</taxon>
    </lineage>
</organism>
<dbReference type="AlphaFoldDB" id="A0A223S749"/>
<reference evidence="1 2" key="1">
    <citation type="submission" date="2017-08" db="EMBL/GenBank/DDBJ databases">
        <title>The complete genome sequence of Nocardiopsis gilva YIM 90087.</title>
        <authorList>
            <person name="Yin M."/>
            <person name="Tang S."/>
        </authorList>
    </citation>
    <scope>NUCLEOTIDE SEQUENCE [LARGE SCALE GENOMIC DNA]</scope>
    <source>
        <strain evidence="1 2">YIM 90087</strain>
    </source>
</reference>
<protein>
    <submittedName>
        <fullName evidence="1">Uncharacterized protein</fullName>
    </submittedName>
</protein>
<dbReference type="KEGG" id="ngv:CDO52_15275"/>
<dbReference type="RefSeq" id="WP_017619051.1">
    <property type="nucleotide sequence ID" value="NZ_ANBG01000222.1"/>
</dbReference>
<proteinExistence type="predicted"/>